<name>A0A7W9E2T0_9MICO</name>
<dbReference type="GO" id="GO:0008195">
    <property type="term" value="F:phosphatidate phosphatase activity"/>
    <property type="evidence" value="ECO:0007669"/>
    <property type="project" value="InterPro"/>
</dbReference>
<dbReference type="InterPro" id="IPR019236">
    <property type="entry name" value="APP1_cat"/>
</dbReference>
<dbReference type="PANTHER" id="PTHR28208">
    <property type="entry name" value="PHOSPHATIDATE PHOSPHATASE APP1"/>
    <property type="match status" value="1"/>
</dbReference>
<sequence length="357" mass="39311">MPESRDKTPIALTPAHMMHRAARIEDWLHDRREVFARKRGYRPTVIPFTGYGSTGWVRILCRVLLAKPEKPGAVPREKKPRTDGRDAGIRGWRSFTSVPVKAVTVTIEISGEIHEVEADRGGVVDAVVQVNLTPGWHVARLHTEDSAVQEAPLLIVAPGTTRGVVSDVDDTVMVTTLPRPLLAAWNTFVLDEHARVPTPGMAVFLERLAASAPGAPMIYLSTGAWNVAPTLTRFLSRNLYPAGALLLTDWGPTHDRLFRSGREHKRENLRRLAVEFPEIRWILIGDDGQHDEDIYSEFLQEFPGSVAAVAIRQLSPSEAVLAGSRSKDAVEGTDESPWVYGPDGSSLANQLANYGLV</sequence>
<gene>
    <name evidence="2" type="ORF">BJ997_001445</name>
</gene>
<feature type="domain" description="Phosphatidate phosphatase APP1 catalytic" evidence="1">
    <location>
        <begin position="163"/>
        <end position="313"/>
    </location>
</feature>
<accession>A0A7W9E2T0</accession>
<dbReference type="Pfam" id="PF09949">
    <property type="entry name" value="APP1_cat"/>
    <property type="match status" value="1"/>
</dbReference>
<dbReference type="Proteomes" id="UP000561726">
    <property type="component" value="Unassembled WGS sequence"/>
</dbReference>
<dbReference type="AlphaFoldDB" id="A0A7W9E2T0"/>
<dbReference type="InterPro" id="IPR052935">
    <property type="entry name" value="Mg2+_PAP"/>
</dbReference>
<dbReference type="PANTHER" id="PTHR28208:SF3">
    <property type="entry name" value="PHOSPHATIDATE PHOSPHATASE APP1"/>
    <property type="match status" value="1"/>
</dbReference>
<evidence type="ECO:0000259" key="1">
    <source>
        <dbReference type="Pfam" id="PF09949"/>
    </source>
</evidence>
<organism evidence="2 3">
    <name type="scientific">Cryobacterium roopkundense</name>
    <dbReference type="NCBI Taxonomy" id="1001240"/>
    <lineage>
        <taxon>Bacteria</taxon>
        <taxon>Bacillati</taxon>
        <taxon>Actinomycetota</taxon>
        <taxon>Actinomycetes</taxon>
        <taxon>Micrococcales</taxon>
        <taxon>Microbacteriaceae</taxon>
        <taxon>Cryobacterium</taxon>
    </lineage>
</organism>
<protein>
    <submittedName>
        <fullName evidence="2">Phosphatidate phosphatase APP1</fullName>
    </submittedName>
</protein>
<evidence type="ECO:0000313" key="3">
    <source>
        <dbReference type="Proteomes" id="UP000561726"/>
    </source>
</evidence>
<reference evidence="2 3" key="1">
    <citation type="submission" date="2020-08" db="EMBL/GenBank/DDBJ databases">
        <title>Sequencing the genomes of 1000 actinobacteria strains.</title>
        <authorList>
            <person name="Klenk H.-P."/>
        </authorList>
    </citation>
    <scope>NUCLEOTIDE SEQUENCE [LARGE SCALE GENOMIC DNA]</scope>
    <source>
        <strain evidence="2 3">DSM 21065</strain>
    </source>
</reference>
<evidence type="ECO:0000313" key="2">
    <source>
        <dbReference type="EMBL" id="MBB5640897.1"/>
    </source>
</evidence>
<comment type="caution">
    <text evidence="2">The sequence shown here is derived from an EMBL/GenBank/DDBJ whole genome shotgun (WGS) entry which is preliminary data.</text>
</comment>
<dbReference type="EMBL" id="JACHBQ010000001">
    <property type="protein sequence ID" value="MBB5640897.1"/>
    <property type="molecule type" value="Genomic_DNA"/>
</dbReference>
<proteinExistence type="predicted"/>